<dbReference type="Gene3D" id="3.40.190.10">
    <property type="entry name" value="Periplasmic binding protein-like II"/>
    <property type="match status" value="2"/>
</dbReference>
<protein>
    <recommendedName>
        <fullName evidence="3">Solute-binding protein family 3/N-terminal domain-containing protein</fullName>
    </recommendedName>
</protein>
<comment type="caution">
    <text evidence="1">The sequence shown here is derived from an EMBL/GenBank/DDBJ whole genome shotgun (WGS) entry which is preliminary data.</text>
</comment>
<proteinExistence type="predicted"/>
<dbReference type="Proteomes" id="UP000004374">
    <property type="component" value="Unassembled WGS sequence"/>
</dbReference>
<evidence type="ECO:0000313" key="1">
    <source>
        <dbReference type="EMBL" id="GAB58901.1"/>
    </source>
</evidence>
<evidence type="ECO:0000313" key="2">
    <source>
        <dbReference type="Proteomes" id="UP000004374"/>
    </source>
</evidence>
<keyword evidence="2" id="KW-1185">Reference proteome</keyword>
<sequence>MILQLWFSSLLLAADISPGDTLLLATHAPSGQSAASRAQIDCIMKHTQQPYQLLVMPWRRAKQEVKMGRIDGYFTAMPNNEIDSFARLSAPLFLENWYWFWRADGRGPGSDSALRYGAILGSHQADWFMRQGIKADVEVGDISQLLQLLAIGRIDILLADLDDVKDAMTRLKLNPEHFNQRFFRYVPLGSYFSRERLQQRPGFLRHFNAAVHLCATAPFALAASERDTVLALLLDSVRSLARQRSLLDAVGQQNQQQLTLDTVLQRDRLWQQAIQQPDTAPALARQLLALTISGQLRQWQQDFDGLVTEVILMDNQGANVAISQLTTDYWQGDETPFLSVFNQTLDYFVDVVEYDQSAQRFQVKLSVPVKNAEGYHIGALSIGIDVERALAAD</sequence>
<dbReference type="RefSeq" id="WP_008221029.1">
    <property type="nucleotide sequence ID" value="NZ_BAFK01000009.1"/>
</dbReference>
<dbReference type="STRING" id="562729.RNAN_1889"/>
<name>I1DXX3_9GAMM</name>
<dbReference type="OrthoDB" id="195732at2"/>
<gene>
    <name evidence="1" type="ORF">RNAN_1889</name>
</gene>
<evidence type="ECO:0008006" key="3">
    <source>
        <dbReference type="Google" id="ProtNLM"/>
    </source>
</evidence>
<dbReference type="AlphaFoldDB" id="I1DXX3"/>
<dbReference type="EMBL" id="BAFK01000009">
    <property type="protein sequence ID" value="GAB58901.1"/>
    <property type="molecule type" value="Genomic_DNA"/>
</dbReference>
<reference evidence="1 2" key="1">
    <citation type="journal article" date="2012" name="J. Bacteriol.">
        <title>Genome Sequence of the Protease-Producing Bacterium Rheinheimera nanhaiensis E407-8T, Isolated from Deep-Sea Sediment of the South China Sea.</title>
        <authorList>
            <person name="Zhang X.-Y."/>
            <person name="Zhang Y.-J."/>
            <person name="Qin Q.-L."/>
            <person name="Xie B.-B."/>
            <person name="Chen X.-L."/>
            <person name="Zhou B.-C."/>
            <person name="Zhang Y.-Z."/>
        </authorList>
    </citation>
    <scope>NUCLEOTIDE SEQUENCE [LARGE SCALE GENOMIC DNA]</scope>
    <source>
        <strain evidence="1 2">E407-8</strain>
    </source>
</reference>
<organism evidence="1 2">
    <name type="scientific">Rheinheimera nanhaiensis E407-8</name>
    <dbReference type="NCBI Taxonomy" id="562729"/>
    <lineage>
        <taxon>Bacteria</taxon>
        <taxon>Pseudomonadati</taxon>
        <taxon>Pseudomonadota</taxon>
        <taxon>Gammaproteobacteria</taxon>
        <taxon>Chromatiales</taxon>
        <taxon>Chromatiaceae</taxon>
        <taxon>Rheinheimera</taxon>
    </lineage>
</organism>
<accession>I1DXX3</accession>
<dbReference type="SUPFAM" id="SSF53850">
    <property type="entry name" value="Periplasmic binding protein-like II"/>
    <property type="match status" value="1"/>
</dbReference>